<evidence type="ECO:0000256" key="2">
    <source>
        <dbReference type="ARBA" id="ARBA00023002"/>
    </source>
</evidence>
<dbReference type="GO" id="GO:0008270">
    <property type="term" value="F:zinc ion binding"/>
    <property type="evidence" value="ECO:0007669"/>
    <property type="project" value="InterPro"/>
</dbReference>
<dbReference type="Pfam" id="PF08240">
    <property type="entry name" value="ADH_N"/>
    <property type="match status" value="1"/>
</dbReference>
<evidence type="ECO:0000256" key="1">
    <source>
        <dbReference type="ARBA" id="ARBA00022857"/>
    </source>
</evidence>
<dbReference type="GO" id="GO:0003960">
    <property type="term" value="F:quinone reductase (NADPH) activity"/>
    <property type="evidence" value="ECO:0007669"/>
    <property type="project" value="InterPro"/>
</dbReference>
<feature type="domain" description="Enoyl reductase (ER)" evidence="3">
    <location>
        <begin position="21"/>
        <end position="330"/>
    </location>
</feature>
<dbReference type="SUPFAM" id="SSF50129">
    <property type="entry name" value="GroES-like"/>
    <property type="match status" value="1"/>
</dbReference>
<dbReference type="InterPro" id="IPR011032">
    <property type="entry name" value="GroES-like_sf"/>
</dbReference>
<name>A0AA35CMQ0_9FIRM</name>
<dbReference type="GO" id="GO:0035925">
    <property type="term" value="F:mRNA 3'-UTR AU-rich region binding"/>
    <property type="evidence" value="ECO:0007669"/>
    <property type="project" value="TreeGrafter"/>
</dbReference>
<evidence type="ECO:0000313" key="5">
    <source>
        <dbReference type="Proteomes" id="UP001163687"/>
    </source>
</evidence>
<organism evidence="4 5">
    <name type="scientific">Caldinitratiruptor microaerophilus</name>
    <dbReference type="NCBI Taxonomy" id="671077"/>
    <lineage>
        <taxon>Bacteria</taxon>
        <taxon>Bacillati</taxon>
        <taxon>Bacillota</taxon>
        <taxon>Clostridia</taxon>
        <taxon>Eubacteriales</taxon>
        <taxon>Symbiobacteriaceae</taxon>
        <taxon>Caldinitratiruptor</taxon>
    </lineage>
</organism>
<dbReference type="SMART" id="SM00829">
    <property type="entry name" value="PKS_ER"/>
    <property type="match status" value="1"/>
</dbReference>
<dbReference type="CDD" id="cd05286">
    <property type="entry name" value="QOR2"/>
    <property type="match status" value="1"/>
</dbReference>
<dbReference type="GO" id="GO:0070402">
    <property type="term" value="F:NADPH binding"/>
    <property type="evidence" value="ECO:0007669"/>
    <property type="project" value="TreeGrafter"/>
</dbReference>
<dbReference type="InterPro" id="IPR047618">
    <property type="entry name" value="QOR-like"/>
</dbReference>
<keyword evidence="5" id="KW-1185">Reference proteome</keyword>
<dbReference type="SUPFAM" id="SSF51735">
    <property type="entry name" value="NAD(P)-binding Rossmann-fold domains"/>
    <property type="match status" value="1"/>
</dbReference>
<accession>A0AA35CMQ0</accession>
<keyword evidence="2" id="KW-0560">Oxidoreductase</keyword>
<dbReference type="PANTHER" id="PTHR48106:SF13">
    <property type="entry name" value="QUINONE OXIDOREDUCTASE-RELATED"/>
    <property type="match status" value="1"/>
</dbReference>
<gene>
    <name evidence="4" type="ORF">caldi_12810</name>
</gene>
<evidence type="ECO:0000259" key="3">
    <source>
        <dbReference type="SMART" id="SM00829"/>
    </source>
</evidence>
<dbReference type="KEGG" id="cmic:caldi_12810"/>
<dbReference type="EMBL" id="AP025628">
    <property type="protein sequence ID" value="BDG60191.1"/>
    <property type="molecule type" value="Genomic_DNA"/>
</dbReference>
<dbReference type="Pfam" id="PF00107">
    <property type="entry name" value="ADH_zinc_N"/>
    <property type="match status" value="1"/>
</dbReference>
<dbReference type="InterPro" id="IPR020843">
    <property type="entry name" value="ER"/>
</dbReference>
<dbReference type="Gene3D" id="3.90.180.10">
    <property type="entry name" value="Medium-chain alcohol dehydrogenases, catalytic domain"/>
    <property type="match status" value="1"/>
</dbReference>
<dbReference type="PANTHER" id="PTHR48106">
    <property type="entry name" value="QUINONE OXIDOREDUCTASE PIG3-RELATED"/>
    <property type="match status" value="1"/>
</dbReference>
<dbReference type="InterPro" id="IPR036291">
    <property type="entry name" value="NAD(P)-bd_dom_sf"/>
</dbReference>
<dbReference type="GO" id="GO:0005829">
    <property type="term" value="C:cytosol"/>
    <property type="evidence" value="ECO:0007669"/>
    <property type="project" value="TreeGrafter"/>
</dbReference>
<keyword evidence="1" id="KW-0521">NADP</keyword>
<dbReference type="AlphaFoldDB" id="A0AA35CMQ0"/>
<dbReference type="InterPro" id="IPR013154">
    <property type="entry name" value="ADH-like_N"/>
</dbReference>
<reference evidence="4" key="1">
    <citation type="submission" date="2022-03" db="EMBL/GenBank/DDBJ databases">
        <title>Complete genome sequence of Caldinitratiruptor microaerophilus.</title>
        <authorList>
            <person name="Mukaiyama R."/>
            <person name="Nishiyama T."/>
            <person name="Ueda K."/>
        </authorList>
    </citation>
    <scope>NUCLEOTIDE SEQUENCE</scope>
    <source>
        <strain evidence="4">JCM 16183</strain>
    </source>
</reference>
<proteinExistence type="predicted"/>
<dbReference type="InterPro" id="IPR013149">
    <property type="entry name" value="ADH-like_C"/>
</dbReference>
<dbReference type="FunFam" id="3.40.50.720:FF:000053">
    <property type="entry name" value="Quinone oxidoreductase 1"/>
    <property type="match status" value="1"/>
</dbReference>
<dbReference type="PROSITE" id="PS01162">
    <property type="entry name" value="QOR_ZETA_CRYSTAL"/>
    <property type="match status" value="1"/>
</dbReference>
<dbReference type="Gene3D" id="3.40.50.720">
    <property type="entry name" value="NAD(P)-binding Rossmann-like Domain"/>
    <property type="match status" value="1"/>
</dbReference>
<dbReference type="Proteomes" id="UP001163687">
    <property type="component" value="Chromosome"/>
</dbReference>
<dbReference type="InterPro" id="IPR002364">
    <property type="entry name" value="Quin_OxRdtase/zeta-crystal_CS"/>
</dbReference>
<sequence>MQRTTHWGASAVIAMRVHRFGGPEVLQRDEVPVPEPGPGQARVRLEAIGLNYHDTYTRSGLYPVSLPYTPGIEAAGVVDAVGPGVTEVKPGDRVAYALAGATYVEYGLAEAAKLVPLPDGVSSELAAAVLLQGLTAHYLATSTFPLRPGHRVLVHAAAGGTGLLLVQIAKRLGATVYGTVGSPAKADVALAAGADAVILYREVDFVSEVERLTGGEGVHAVYDSVGQATFRGSLRCLAPRGILVSFGQSSGPVEPIAPLELMNGSLYLTRPHLRDYIRTREELLSRAGDIFAWLAAGELQVRIDSRFALTEVADAHRRLESRQSVGKILLIP</sequence>
<protein>
    <submittedName>
        <fullName evidence="4">Alcohol dehydrogenase</fullName>
    </submittedName>
</protein>
<evidence type="ECO:0000313" key="4">
    <source>
        <dbReference type="EMBL" id="BDG60191.1"/>
    </source>
</evidence>